<dbReference type="InterPro" id="IPR039538">
    <property type="entry name" value="BetI_C"/>
</dbReference>
<evidence type="ECO:0000256" key="5">
    <source>
        <dbReference type="PROSITE-ProRule" id="PRU00335"/>
    </source>
</evidence>
<dbReference type="PROSITE" id="PS50977">
    <property type="entry name" value="HTH_TETR_2"/>
    <property type="match status" value="1"/>
</dbReference>
<dbReference type="InterPro" id="IPR009057">
    <property type="entry name" value="Homeodomain-like_sf"/>
</dbReference>
<keyword evidence="3 5" id="KW-0238">DNA-binding</keyword>
<dbReference type="Gene3D" id="1.10.357.10">
    <property type="entry name" value="Tetracycline Repressor, domain 2"/>
    <property type="match status" value="1"/>
</dbReference>
<dbReference type="SUPFAM" id="SSF46689">
    <property type="entry name" value="Homeodomain-like"/>
    <property type="match status" value="1"/>
</dbReference>
<dbReference type="InterPro" id="IPR036271">
    <property type="entry name" value="Tet_transcr_reg_TetR-rel_C_sf"/>
</dbReference>
<feature type="DNA-binding region" description="H-T-H motif" evidence="5">
    <location>
        <begin position="33"/>
        <end position="52"/>
    </location>
</feature>
<organism evidence="7 8">
    <name type="scientific">Sorangium cellulosum</name>
    <name type="common">Polyangium cellulosum</name>
    <dbReference type="NCBI Taxonomy" id="56"/>
    <lineage>
        <taxon>Bacteria</taxon>
        <taxon>Pseudomonadati</taxon>
        <taxon>Myxococcota</taxon>
        <taxon>Polyangia</taxon>
        <taxon>Polyangiales</taxon>
        <taxon>Polyangiaceae</taxon>
        <taxon>Sorangium</taxon>
    </lineage>
</organism>
<dbReference type="Pfam" id="PF00440">
    <property type="entry name" value="TetR_N"/>
    <property type="match status" value="1"/>
</dbReference>
<reference evidence="7 8" key="1">
    <citation type="submission" date="2015-09" db="EMBL/GenBank/DDBJ databases">
        <title>Sorangium comparison.</title>
        <authorList>
            <person name="Zaburannyi N."/>
            <person name="Bunk B."/>
            <person name="Overmann J."/>
            <person name="Mueller R."/>
        </authorList>
    </citation>
    <scope>NUCLEOTIDE SEQUENCE [LARGE SCALE GENOMIC DNA]</scope>
    <source>
        <strain evidence="7 8">So ce836</strain>
    </source>
</reference>
<evidence type="ECO:0000256" key="4">
    <source>
        <dbReference type="ARBA" id="ARBA00023163"/>
    </source>
</evidence>
<evidence type="ECO:0000259" key="6">
    <source>
        <dbReference type="PROSITE" id="PS50977"/>
    </source>
</evidence>
<dbReference type="AlphaFoldDB" id="A0A4V0NFH8"/>
<dbReference type="InterPro" id="IPR023772">
    <property type="entry name" value="DNA-bd_HTH_TetR-type_CS"/>
</dbReference>
<name>A0A4V0NFH8_SORCE</name>
<keyword evidence="1" id="KW-0678">Repressor</keyword>
<proteinExistence type="predicted"/>
<protein>
    <submittedName>
        <fullName evidence="7">TetR family transcriptional regulator</fullName>
    </submittedName>
</protein>
<keyword evidence="2" id="KW-0805">Transcription regulation</keyword>
<accession>A0A4V0NFH8</accession>
<dbReference type="GO" id="GO:0003700">
    <property type="term" value="F:DNA-binding transcription factor activity"/>
    <property type="evidence" value="ECO:0007669"/>
    <property type="project" value="TreeGrafter"/>
</dbReference>
<evidence type="ECO:0000256" key="1">
    <source>
        <dbReference type="ARBA" id="ARBA00022491"/>
    </source>
</evidence>
<dbReference type="PANTHER" id="PTHR30055:SF234">
    <property type="entry name" value="HTH-TYPE TRANSCRIPTIONAL REGULATOR BETI"/>
    <property type="match status" value="1"/>
</dbReference>
<keyword evidence="4" id="KW-0804">Transcription</keyword>
<evidence type="ECO:0000256" key="3">
    <source>
        <dbReference type="ARBA" id="ARBA00023125"/>
    </source>
</evidence>
<dbReference type="SUPFAM" id="SSF48498">
    <property type="entry name" value="Tetracyclin repressor-like, C-terminal domain"/>
    <property type="match status" value="1"/>
</dbReference>
<feature type="domain" description="HTH tetR-type" evidence="6">
    <location>
        <begin position="10"/>
        <end position="70"/>
    </location>
</feature>
<dbReference type="PANTHER" id="PTHR30055">
    <property type="entry name" value="HTH-TYPE TRANSCRIPTIONAL REGULATOR RUTR"/>
    <property type="match status" value="1"/>
</dbReference>
<dbReference type="Proteomes" id="UP000295497">
    <property type="component" value="Chromosome"/>
</dbReference>
<gene>
    <name evidence="7" type="primary">tetR</name>
    <name evidence="7" type="ORF">SOCE836_018130</name>
</gene>
<dbReference type="Pfam" id="PF13977">
    <property type="entry name" value="TetR_C_6"/>
    <property type="match status" value="1"/>
</dbReference>
<dbReference type="EMBL" id="CP012672">
    <property type="protein sequence ID" value="AUX29722.1"/>
    <property type="molecule type" value="Genomic_DNA"/>
</dbReference>
<sequence length="201" mass="21975">MARVSQDHLDARRQQILAAARRCFVRNGFHATSMQDVLSEAELSAGGVYRYFRSKDDIIAAIADDTLAEVQNAFDAAFDAEAPPPLEEVLGRVFASLERLEATQDLAKLAVQVWGEAQRSPSFSARARDTFSSVQRMLVGLIAAYQARGLVTRDIPADHMARVLSSLLFGFLVQHALLDGIDAASLRSGLRAFMLRAGAPR</sequence>
<evidence type="ECO:0000313" key="7">
    <source>
        <dbReference type="EMBL" id="AUX29722.1"/>
    </source>
</evidence>
<dbReference type="RefSeq" id="WP_129573838.1">
    <property type="nucleotide sequence ID" value="NZ_CP012672.1"/>
</dbReference>
<dbReference type="PROSITE" id="PS01081">
    <property type="entry name" value="HTH_TETR_1"/>
    <property type="match status" value="1"/>
</dbReference>
<dbReference type="PRINTS" id="PR00455">
    <property type="entry name" value="HTHTETR"/>
</dbReference>
<dbReference type="InterPro" id="IPR001647">
    <property type="entry name" value="HTH_TetR"/>
</dbReference>
<dbReference type="InterPro" id="IPR050109">
    <property type="entry name" value="HTH-type_TetR-like_transc_reg"/>
</dbReference>
<dbReference type="GO" id="GO:0000976">
    <property type="term" value="F:transcription cis-regulatory region binding"/>
    <property type="evidence" value="ECO:0007669"/>
    <property type="project" value="TreeGrafter"/>
</dbReference>
<evidence type="ECO:0000256" key="2">
    <source>
        <dbReference type="ARBA" id="ARBA00023015"/>
    </source>
</evidence>
<evidence type="ECO:0000313" key="8">
    <source>
        <dbReference type="Proteomes" id="UP000295497"/>
    </source>
</evidence>